<comment type="caution">
    <text evidence="2">The sequence shown here is derived from an EMBL/GenBank/DDBJ whole genome shotgun (WGS) entry which is preliminary data.</text>
</comment>
<dbReference type="Proteomes" id="UP000266721">
    <property type="component" value="Unassembled WGS sequence"/>
</dbReference>
<feature type="region of interest" description="Disordered" evidence="1">
    <location>
        <begin position="1"/>
        <end position="32"/>
    </location>
</feature>
<protein>
    <submittedName>
        <fullName evidence="2">Uncharacterized protein</fullName>
    </submittedName>
</protein>
<reference evidence="2 3" key="1">
    <citation type="journal article" date="2016" name="PLoS ONE">
        <title>A First Insight into the Genome of the Filter-Feeder Mussel Mytilus galloprovincialis.</title>
        <authorList>
            <person name="Murgarella M."/>
            <person name="Puiu D."/>
            <person name="Novoa B."/>
            <person name="Figueras A."/>
            <person name="Posada D."/>
            <person name="Canchaya C."/>
        </authorList>
    </citation>
    <scope>NUCLEOTIDE SEQUENCE [LARGE SCALE GENOMIC DNA]</scope>
    <source>
        <tissue evidence="2">Muscle</tissue>
    </source>
</reference>
<evidence type="ECO:0000313" key="2">
    <source>
        <dbReference type="EMBL" id="OPL32741.1"/>
    </source>
</evidence>
<sequence>GLTKKGPGEEKAPGRNKKRPGKKNKRPGKRKGAQGKYIEMVLCAMVDFSSKDIVSFFICPVCSGASTVKFPYFVDLKRPDKRGIKGCKNFYIKVNEKVTLGAWHTLPQQNRGDNQDLKLNSGHPIILYLHGNAAT</sequence>
<name>A0A3L5TS39_MYTGA</name>
<keyword evidence="3" id="KW-1185">Reference proteome</keyword>
<organism evidence="2 3">
    <name type="scientific">Mytilus galloprovincialis</name>
    <name type="common">Mediterranean mussel</name>
    <dbReference type="NCBI Taxonomy" id="29158"/>
    <lineage>
        <taxon>Eukaryota</taxon>
        <taxon>Metazoa</taxon>
        <taxon>Spiralia</taxon>
        <taxon>Lophotrochozoa</taxon>
        <taxon>Mollusca</taxon>
        <taxon>Bivalvia</taxon>
        <taxon>Autobranchia</taxon>
        <taxon>Pteriomorphia</taxon>
        <taxon>Mytilida</taxon>
        <taxon>Mytiloidea</taxon>
        <taxon>Mytilidae</taxon>
        <taxon>Mytilinae</taxon>
        <taxon>Mytilus</taxon>
    </lineage>
</organism>
<accession>A0A3L5TS39</accession>
<feature type="compositionally biased region" description="Basic residues" evidence="1">
    <location>
        <begin position="14"/>
        <end position="32"/>
    </location>
</feature>
<evidence type="ECO:0000313" key="3">
    <source>
        <dbReference type="Proteomes" id="UP000266721"/>
    </source>
</evidence>
<dbReference type="AlphaFoldDB" id="A0A3L5TS39"/>
<gene>
    <name evidence="2" type="ORF">AM593_01246</name>
</gene>
<feature type="compositionally biased region" description="Basic and acidic residues" evidence="1">
    <location>
        <begin position="1"/>
        <end position="13"/>
    </location>
</feature>
<feature type="non-terminal residue" evidence="2">
    <location>
        <position position="1"/>
    </location>
</feature>
<dbReference type="EMBL" id="KV587139">
    <property type="protein sequence ID" value="OPL32741.1"/>
    <property type="molecule type" value="Genomic_DNA"/>
</dbReference>
<evidence type="ECO:0000256" key="1">
    <source>
        <dbReference type="SAM" id="MobiDB-lite"/>
    </source>
</evidence>
<feature type="non-terminal residue" evidence="2">
    <location>
        <position position="135"/>
    </location>
</feature>
<proteinExistence type="predicted"/>